<evidence type="ECO:0000256" key="2">
    <source>
        <dbReference type="ARBA" id="ARBA00007149"/>
    </source>
</evidence>
<keyword evidence="6 10" id="KW-0732">Signal</keyword>
<comment type="similarity">
    <text evidence="2">Belongs to the ROT1 family.</text>
</comment>
<dbReference type="GO" id="GO:0006458">
    <property type="term" value="P:'de novo' protein folding"/>
    <property type="evidence" value="ECO:0007669"/>
    <property type="project" value="InterPro"/>
</dbReference>
<gene>
    <name evidence="11" type="ORF">MEQU1_003351</name>
</gene>
<dbReference type="Proteomes" id="UP001214415">
    <property type="component" value="Chromosome 7"/>
</dbReference>
<dbReference type="Pfam" id="PF10681">
    <property type="entry name" value="Rot1"/>
    <property type="match status" value="1"/>
</dbReference>
<keyword evidence="7" id="KW-0256">Endoplasmic reticulum</keyword>
<keyword evidence="12" id="KW-1185">Reference proteome</keyword>
<dbReference type="EMBL" id="CP119906">
    <property type="protein sequence ID" value="WFD24648.1"/>
    <property type="molecule type" value="Genomic_DNA"/>
</dbReference>
<keyword evidence="8" id="KW-1133">Transmembrane helix</keyword>
<evidence type="ECO:0000256" key="3">
    <source>
        <dbReference type="ARBA" id="ARBA00016195"/>
    </source>
</evidence>
<evidence type="ECO:0000313" key="12">
    <source>
        <dbReference type="Proteomes" id="UP001214415"/>
    </source>
</evidence>
<keyword evidence="9" id="KW-0472">Membrane</keyword>
<dbReference type="InterPro" id="IPR019623">
    <property type="entry name" value="Rot1"/>
</dbReference>
<evidence type="ECO:0000256" key="10">
    <source>
        <dbReference type="SAM" id="SignalP"/>
    </source>
</evidence>
<organism evidence="11 12">
    <name type="scientific">Malassezia equina</name>
    <dbReference type="NCBI Taxonomy" id="1381935"/>
    <lineage>
        <taxon>Eukaryota</taxon>
        <taxon>Fungi</taxon>
        <taxon>Dikarya</taxon>
        <taxon>Basidiomycota</taxon>
        <taxon>Ustilaginomycotina</taxon>
        <taxon>Malasseziomycetes</taxon>
        <taxon>Malasseziales</taxon>
        <taxon>Malasseziaceae</taxon>
        <taxon>Malassezia</taxon>
    </lineage>
</organism>
<dbReference type="PANTHER" id="PTHR28090:SF1">
    <property type="entry name" value="PROTEIN ROT1"/>
    <property type="match status" value="1"/>
</dbReference>
<evidence type="ECO:0000256" key="8">
    <source>
        <dbReference type="ARBA" id="ARBA00022989"/>
    </source>
</evidence>
<name>A0AAF0EHP0_9BASI</name>
<proteinExistence type="inferred from homology"/>
<evidence type="ECO:0000256" key="9">
    <source>
        <dbReference type="ARBA" id="ARBA00023136"/>
    </source>
</evidence>
<evidence type="ECO:0000313" key="11">
    <source>
        <dbReference type="EMBL" id="WFD24648.1"/>
    </source>
</evidence>
<accession>A0AAF0EHP0</accession>
<comment type="subcellular location">
    <subcellularLocation>
        <location evidence="1">Endoplasmic reticulum membrane</location>
        <topology evidence="1">Single-pass type I membrane protein</topology>
    </subcellularLocation>
</comment>
<feature type="signal peptide" evidence="10">
    <location>
        <begin position="1"/>
        <end position="20"/>
    </location>
</feature>
<dbReference type="PANTHER" id="PTHR28090">
    <property type="entry name" value="PROTEIN ROT1"/>
    <property type="match status" value="1"/>
</dbReference>
<sequence>MLVPTLVALLVCALAQLVSADSIDPSTLVGTWSSGAGNVLTGQNHDGLLTQTSFYNPVKRQFTVPATSGYSYSFSADGHFETAQFFYESNPSSPSCFNATLLWQHGTYKVSGSQLTMTPYKGDGAVQSMGQCLKPQVRLDYYSQVEHMSNWTTFVETDVVFFPDAKSMYGLQMYKDNGIPVPKMYLQFRPPQMMPTKSIFKQVIGAPGS</sequence>
<reference evidence="11" key="1">
    <citation type="submission" date="2023-03" db="EMBL/GenBank/DDBJ databases">
        <title>Mating type loci evolution in Malassezia.</title>
        <authorList>
            <person name="Coelho M.A."/>
        </authorList>
    </citation>
    <scope>NUCLEOTIDE SEQUENCE</scope>
    <source>
        <strain evidence="11">CBS 12830</strain>
    </source>
</reference>
<keyword evidence="5" id="KW-0812">Transmembrane</keyword>
<dbReference type="GO" id="GO:0051082">
    <property type="term" value="F:unfolded protein binding"/>
    <property type="evidence" value="ECO:0007669"/>
    <property type="project" value="TreeGrafter"/>
</dbReference>
<evidence type="ECO:0000256" key="1">
    <source>
        <dbReference type="ARBA" id="ARBA00004115"/>
    </source>
</evidence>
<dbReference type="GO" id="GO:0005789">
    <property type="term" value="C:endoplasmic reticulum membrane"/>
    <property type="evidence" value="ECO:0007669"/>
    <property type="project" value="UniProtKB-SubCell"/>
</dbReference>
<feature type="chain" id="PRO_5042230776" description="Protein ROT1" evidence="10">
    <location>
        <begin position="21"/>
        <end position="209"/>
    </location>
</feature>
<evidence type="ECO:0000256" key="5">
    <source>
        <dbReference type="ARBA" id="ARBA00022692"/>
    </source>
</evidence>
<evidence type="ECO:0000256" key="6">
    <source>
        <dbReference type="ARBA" id="ARBA00022729"/>
    </source>
</evidence>
<evidence type="ECO:0000256" key="7">
    <source>
        <dbReference type="ARBA" id="ARBA00022824"/>
    </source>
</evidence>
<dbReference type="AlphaFoldDB" id="A0AAF0EHP0"/>
<protein>
    <recommendedName>
        <fullName evidence="4">Protein ROT1</fullName>
    </recommendedName>
    <alternativeName>
        <fullName evidence="3">Protein rot1</fullName>
    </alternativeName>
</protein>
<evidence type="ECO:0000256" key="4">
    <source>
        <dbReference type="ARBA" id="ARBA00017291"/>
    </source>
</evidence>